<dbReference type="EMBL" id="BNAT01000093">
    <property type="protein sequence ID" value="GHE72891.1"/>
    <property type="molecule type" value="Genomic_DNA"/>
</dbReference>
<gene>
    <name evidence="2" type="ORF">GCM10017771_96720</name>
</gene>
<keyword evidence="3" id="KW-1185">Reference proteome</keyword>
<evidence type="ECO:0000313" key="3">
    <source>
        <dbReference type="Proteomes" id="UP000603227"/>
    </source>
</evidence>
<comment type="caution">
    <text evidence="2">The sequence shown here is derived from an EMBL/GenBank/DDBJ whole genome shotgun (WGS) entry which is preliminary data.</text>
</comment>
<protein>
    <recommendedName>
        <fullName evidence="4">Secreted protein</fullName>
    </recommendedName>
</protein>
<feature type="signal peptide" evidence="1">
    <location>
        <begin position="1"/>
        <end position="34"/>
    </location>
</feature>
<evidence type="ECO:0000256" key="1">
    <source>
        <dbReference type="SAM" id="SignalP"/>
    </source>
</evidence>
<name>A0A918ZVI1_9ACTN</name>
<keyword evidence="1" id="KW-0732">Signal</keyword>
<dbReference type="Proteomes" id="UP000603227">
    <property type="component" value="Unassembled WGS sequence"/>
</dbReference>
<organism evidence="2 3">
    <name type="scientific">Streptomyces capitiformicae</name>
    <dbReference type="NCBI Taxonomy" id="2014920"/>
    <lineage>
        <taxon>Bacteria</taxon>
        <taxon>Bacillati</taxon>
        <taxon>Actinomycetota</taxon>
        <taxon>Actinomycetes</taxon>
        <taxon>Kitasatosporales</taxon>
        <taxon>Streptomycetaceae</taxon>
        <taxon>Streptomyces</taxon>
    </lineage>
</organism>
<sequence length="126" mass="13358">MLKTHMRVSRRTAGVAIIAAAAATAAFLPASSAAASATACSSLRAYRPYETGTRVYGETEAGSCSSGTRLRMYLYADSTLKSSTTWTGSSWRVLSTPCLRGTHQYRVILVDTSTGVDVSNSAYITC</sequence>
<reference evidence="2" key="1">
    <citation type="journal article" date="2014" name="Int. J. Syst. Evol. Microbiol.">
        <title>Complete genome sequence of Corynebacterium casei LMG S-19264T (=DSM 44701T), isolated from a smear-ripened cheese.</title>
        <authorList>
            <consortium name="US DOE Joint Genome Institute (JGI-PGF)"/>
            <person name="Walter F."/>
            <person name="Albersmeier A."/>
            <person name="Kalinowski J."/>
            <person name="Ruckert C."/>
        </authorList>
    </citation>
    <scope>NUCLEOTIDE SEQUENCE</scope>
    <source>
        <strain evidence="2">CGMCC 4.7403</strain>
    </source>
</reference>
<evidence type="ECO:0000313" key="2">
    <source>
        <dbReference type="EMBL" id="GHE72891.1"/>
    </source>
</evidence>
<dbReference type="AlphaFoldDB" id="A0A918ZVI1"/>
<accession>A0A918ZVI1</accession>
<evidence type="ECO:0008006" key="4">
    <source>
        <dbReference type="Google" id="ProtNLM"/>
    </source>
</evidence>
<reference evidence="2" key="2">
    <citation type="submission" date="2020-09" db="EMBL/GenBank/DDBJ databases">
        <authorList>
            <person name="Sun Q."/>
            <person name="Zhou Y."/>
        </authorList>
    </citation>
    <scope>NUCLEOTIDE SEQUENCE</scope>
    <source>
        <strain evidence="2">CGMCC 4.7403</strain>
    </source>
</reference>
<feature type="chain" id="PRO_5038689320" description="Secreted protein" evidence="1">
    <location>
        <begin position="35"/>
        <end position="126"/>
    </location>
</feature>
<proteinExistence type="predicted"/>